<comment type="caution">
    <text evidence="3">The sequence shown here is derived from an EMBL/GenBank/DDBJ whole genome shotgun (WGS) entry which is preliminary data.</text>
</comment>
<protein>
    <submittedName>
        <fullName evidence="3">Uncharacterized protein DUF2637</fullName>
    </submittedName>
</protein>
<feature type="transmembrane region" description="Helical" evidence="2">
    <location>
        <begin position="74"/>
        <end position="94"/>
    </location>
</feature>
<dbReference type="Proteomes" id="UP000317422">
    <property type="component" value="Unassembled WGS sequence"/>
</dbReference>
<evidence type="ECO:0000256" key="2">
    <source>
        <dbReference type="SAM" id="Phobius"/>
    </source>
</evidence>
<evidence type="ECO:0000256" key="1">
    <source>
        <dbReference type="SAM" id="MobiDB-lite"/>
    </source>
</evidence>
<dbReference type="EMBL" id="VFQC01000001">
    <property type="protein sequence ID" value="TQN30264.1"/>
    <property type="molecule type" value="Genomic_DNA"/>
</dbReference>
<reference evidence="3 4" key="1">
    <citation type="submission" date="2019-06" db="EMBL/GenBank/DDBJ databases">
        <title>Sequencing the genomes of 1000 actinobacteria strains.</title>
        <authorList>
            <person name="Klenk H.-P."/>
        </authorList>
    </citation>
    <scope>NUCLEOTIDE SEQUENCE [LARGE SCALE GENOMIC DNA]</scope>
    <source>
        <strain evidence="3 4">DSM 45015</strain>
    </source>
</reference>
<gene>
    <name evidence="3" type="ORF">FHX37_0131</name>
</gene>
<dbReference type="InterPro" id="IPR021235">
    <property type="entry name" value="DUF2637"/>
</dbReference>
<evidence type="ECO:0000313" key="3">
    <source>
        <dbReference type="EMBL" id="TQN30264.1"/>
    </source>
</evidence>
<keyword evidence="2" id="KW-0812">Transmembrane</keyword>
<dbReference type="OrthoDB" id="3393357at2"/>
<feature type="region of interest" description="Disordered" evidence="1">
    <location>
        <begin position="241"/>
        <end position="275"/>
    </location>
</feature>
<dbReference type="RefSeq" id="WP_141921539.1">
    <property type="nucleotide sequence ID" value="NZ_VFQC01000001.1"/>
</dbReference>
<keyword evidence="4" id="KW-1185">Reference proteome</keyword>
<feature type="compositionally biased region" description="Basic and acidic residues" evidence="1">
    <location>
        <begin position="245"/>
        <end position="257"/>
    </location>
</feature>
<accession>A0A543NEJ3</accession>
<proteinExistence type="predicted"/>
<keyword evidence="2" id="KW-0472">Membrane</keyword>
<dbReference type="Pfam" id="PF10935">
    <property type="entry name" value="DUF2637"/>
    <property type="match status" value="1"/>
</dbReference>
<evidence type="ECO:0000313" key="4">
    <source>
        <dbReference type="Proteomes" id="UP000317422"/>
    </source>
</evidence>
<keyword evidence="2" id="KW-1133">Transmembrane helix</keyword>
<sequence>MDTSRWSRWITIAAVLLLAMIAAVVSYSHMYELALRHGEPAWRAALFPLSVDGIVVAASMALLSDARQGRRGGLLPWTLLVLGSLASLAANVAVADPTMWSRVIHAWPAFALIGSYELLMRQFRASASIVRPAHASSTPGEGSDAATVRETRSTITMDEPQRNADHWGQRHLRVVGDAPTPRATPAGQNTRGDPDPPLVQCRAWNWALQHQRADGTLPSGKEIAWAFDRRERWGRMVKQRGKAGALERHHRAEERGEGNVPSEEGEALVAVGASP</sequence>
<feature type="transmembrane region" description="Helical" evidence="2">
    <location>
        <begin position="9"/>
        <end position="29"/>
    </location>
</feature>
<feature type="transmembrane region" description="Helical" evidence="2">
    <location>
        <begin position="41"/>
        <end position="62"/>
    </location>
</feature>
<dbReference type="AlphaFoldDB" id="A0A543NEJ3"/>
<name>A0A543NEJ3_9ACTN</name>
<organism evidence="3 4">
    <name type="scientific">Haloactinospora alba</name>
    <dbReference type="NCBI Taxonomy" id="405555"/>
    <lineage>
        <taxon>Bacteria</taxon>
        <taxon>Bacillati</taxon>
        <taxon>Actinomycetota</taxon>
        <taxon>Actinomycetes</taxon>
        <taxon>Streptosporangiales</taxon>
        <taxon>Nocardiopsidaceae</taxon>
        <taxon>Haloactinospora</taxon>
    </lineage>
</organism>